<protein>
    <submittedName>
        <fullName evidence="1">Uncharacterized protein</fullName>
    </submittedName>
</protein>
<reference evidence="1 2" key="1">
    <citation type="submission" date="2020-03" db="EMBL/GenBank/DDBJ databases">
        <title>Draft Genome Sequence of Cudoniella acicularis.</title>
        <authorList>
            <person name="Buettner E."/>
            <person name="Kellner H."/>
        </authorList>
    </citation>
    <scope>NUCLEOTIDE SEQUENCE [LARGE SCALE GENOMIC DNA]</scope>
    <source>
        <strain evidence="1 2">DSM 108380</strain>
    </source>
</reference>
<proteinExistence type="predicted"/>
<evidence type="ECO:0000313" key="2">
    <source>
        <dbReference type="Proteomes" id="UP000566819"/>
    </source>
</evidence>
<gene>
    <name evidence="1" type="ORF">G7Y89_g1210</name>
</gene>
<organism evidence="1 2">
    <name type="scientific">Cudoniella acicularis</name>
    <dbReference type="NCBI Taxonomy" id="354080"/>
    <lineage>
        <taxon>Eukaryota</taxon>
        <taxon>Fungi</taxon>
        <taxon>Dikarya</taxon>
        <taxon>Ascomycota</taxon>
        <taxon>Pezizomycotina</taxon>
        <taxon>Leotiomycetes</taxon>
        <taxon>Helotiales</taxon>
        <taxon>Tricladiaceae</taxon>
        <taxon>Cudoniella</taxon>
    </lineage>
</organism>
<dbReference type="EMBL" id="JAAMPI010000045">
    <property type="protein sequence ID" value="KAF4636880.1"/>
    <property type="molecule type" value="Genomic_DNA"/>
</dbReference>
<evidence type="ECO:0000313" key="1">
    <source>
        <dbReference type="EMBL" id="KAF4636880.1"/>
    </source>
</evidence>
<accession>A0A8H4RXJ1</accession>
<dbReference type="OrthoDB" id="3549860at2759"/>
<dbReference type="Proteomes" id="UP000566819">
    <property type="component" value="Unassembled WGS sequence"/>
</dbReference>
<comment type="caution">
    <text evidence="1">The sequence shown here is derived from an EMBL/GenBank/DDBJ whole genome shotgun (WGS) entry which is preliminary data.</text>
</comment>
<sequence>MMAVSIVRVIRNEILNYVEPTTTFQTKCNALNALADIALSLIEKRAWSRDSDLMSKILGQGLLRVVGLMAVDDIKDLISSMREGLPAEMSRFLLDDYVPPYLEIEQLGQLSMEKQGEGQPVTCENTQLLAKIVFLKWKSRQWDSYWENAYSMLDETVEIFIDSSGAAPLNCNFLYKNISTAIAAAESFKYASPMRKSATTQVKTAIDDNVKRLAKRATGRACLETKTNVLMELLQVGQYIKDWKSLPA</sequence>
<dbReference type="AlphaFoldDB" id="A0A8H4RXJ1"/>
<name>A0A8H4RXJ1_9HELO</name>
<keyword evidence="2" id="KW-1185">Reference proteome</keyword>